<dbReference type="GO" id="GO:0005739">
    <property type="term" value="C:mitochondrion"/>
    <property type="evidence" value="ECO:0007669"/>
    <property type="project" value="TreeGrafter"/>
</dbReference>
<proteinExistence type="predicted"/>
<dbReference type="EMBL" id="JADCNM010000010">
    <property type="protein sequence ID" value="KAG0465216.1"/>
    <property type="molecule type" value="Genomic_DNA"/>
</dbReference>
<evidence type="ECO:0000313" key="1">
    <source>
        <dbReference type="EMBL" id="KAG0465216.1"/>
    </source>
</evidence>
<dbReference type="PANTHER" id="PTHR43876:SF7">
    <property type="entry name" value="UBIQUINONE BIOSYNTHESIS MONOOXYGENASE COQ6, MITOCHONDRIAL"/>
    <property type="match status" value="1"/>
</dbReference>
<organism evidence="1 2">
    <name type="scientific">Vanilla planifolia</name>
    <name type="common">Vanilla</name>
    <dbReference type="NCBI Taxonomy" id="51239"/>
    <lineage>
        <taxon>Eukaryota</taxon>
        <taxon>Viridiplantae</taxon>
        <taxon>Streptophyta</taxon>
        <taxon>Embryophyta</taxon>
        <taxon>Tracheophyta</taxon>
        <taxon>Spermatophyta</taxon>
        <taxon>Magnoliopsida</taxon>
        <taxon>Liliopsida</taxon>
        <taxon>Asparagales</taxon>
        <taxon>Orchidaceae</taxon>
        <taxon>Vanilloideae</taxon>
        <taxon>Vanilleae</taxon>
        <taxon>Vanilla</taxon>
    </lineage>
</organism>
<dbReference type="Proteomes" id="UP000639772">
    <property type="component" value="Chromosome 10"/>
</dbReference>
<dbReference type="InterPro" id="IPR036188">
    <property type="entry name" value="FAD/NAD-bd_sf"/>
</dbReference>
<sequence>MPIICMRRAYSRKTQWSISILSGFTRRGFSVGVSGGSSNSNEKNEVMPSITTKNEECDIAAIVGGGMVGLALACGLSNMQLAKQLSVAIIDSNPAVKSRANFKKSEVPDPRVSTVTPATISFLKEVGAWGMWNNRGMLISIKCRYGITLVWAIQGIMQEMLTKTILDV</sequence>
<dbReference type="GO" id="GO:0016120">
    <property type="term" value="P:carotene biosynthetic process"/>
    <property type="evidence" value="ECO:0007669"/>
    <property type="project" value="TreeGrafter"/>
</dbReference>
<name>A0A835Q2S0_VANPL</name>
<dbReference type="PANTHER" id="PTHR43876">
    <property type="entry name" value="UBIQUINONE BIOSYNTHESIS MONOOXYGENASE COQ6, MITOCHONDRIAL"/>
    <property type="match status" value="1"/>
</dbReference>
<accession>A0A835Q2S0</accession>
<dbReference type="InterPro" id="IPR051205">
    <property type="entry name" value="UbiH/COQ6_monooxygenase"/>
</dbReference>
<dbReference type="Gene3D" id="3.50.50.60">
    <property type="entry name" value="FAD/NAD(P)-binding domain"/>
    <property type="match status" value="1"/>
</dbReference>
<reference evidence="1 2" key="1">
    <citation type="journal article" date="2020" name="Nat. Food">
        <title>A phased Vanilla planifolia genome enables genetic improvement of flavour and production.</title>
        <authorList>
            <person name="Hasing T."/>
            <person name="Tang H."/>
            <person name="Brym M."/>
            <person name="Khazi F."/>
            <person name="Huang T."/>
            <person name="Chambers A.H."/>
        </authorList>
    </citation>
    <scope>NUCLEOTIDE SEQUENCE [LARGE SCALE GENOMIC DNA]</scope>
    <source>
        <tissue evidence="1">Leaf</tissue>
    </source>
</reference>
<dbReference type="SUPFAM" id="SSF51905">
    <property type="entry name" value="FAD/NAD(P)-binding domain"/>
    <property type="match status" value="1"/>
</dbReference>
<dbReference type="AlphaFoldDB" id="A0A835Q2S0"/>
<dbReference type="OrthoDB" id="683240at2759"/>
<comment type="caution">
    <text evidence="1">The sequence shown here is derived from an EMBL/GenBank/DDBJ whole genome shotgun (WGS) entry which is preliminary data.</text>
</comment>
<protein>
    <submittedName>
        <fullName evidence="1">Uncharacterized protein</fullName>
    </submittedName>
</protein>
<gene>
    <name evidence="1" type="ORF">HPP92_019380</name>
</gene>
<evidence type="ECO:0000313" key="2">
    <source>
        <dbReference type="Proteomes" id="UP000639772"/>
    </source>
</evidence>
<dbReference type="GO" id="GO:0016123">
    <property type="term" value="P:xanthophyll biosynthetic process"/>
    <property type="evidence" value="ECO:0007669"/>
    <property type="project" value="TreeGrafter"/>
</dbReference>